<sequence length="464" mass="53113">MSSETGPSSSVHPTDNKGKRKRPESPSEDPTSRKVYFPNEFETMSLTQDSIVQGYESSAKAVSQDQSNQGTTKETSSQYPQVPVEPHGAFRRVKAPWPTGESAANHPDRTFDDLDNFRKFLRDSRDEAELAVYLGLQHKHDLRNFALSWPVIKTWIKAPHKQTISLKVEISHLIQDGKELSCIVDPYEIWPQRPQESEEHASLRSTHIMSSDLHNFHRTRRYRGELSAMLELDIPLDNVCHPRPQLISWKNEPNDKFDRCWTILGYVSLIPYMKSWEKALGFFVSSSNKAIIYDSNMPTGTIPRPNHLVIAQQCSSVSLEESANDLAPIQVKVTWDRNRNTLRNMNLCRVLTGIAHNGKVLPPTDPMMTQDPRLCRTGASFRDVIRHMMSCGGYGLNLYDLTMSYRVETDNSYYQMDALRTQWKVVHGIFSHSANTNFVIRVLLDVHDYRNGEVYETTELPPVY</sequence>
<keyword evidence="3" id="KW-1185">Reference proteome</keyword>
<accession>A0A9W9USP9</accession>
<dbReference type="GeneID" id="81467447"/>
<name>A0A9W9USP9_9EURO</name>
<dbReference type="RefSeq" id="XP_056574079.1">
    <property type="nucleotide sequence ID" value="XM_056728264.1"/>
</dbReference>
<dbReference type="AlphaFoldDB" id="A0A9W9USP9"/>
<dbReference type="Proteomes" id="UP001147752">
    <property type="component" value="Unassembled WGS sequence"/>
</dbReference>
<organism evidence="2 3">
    <name type="scientific">Penicillium concentricum</name>
    <dbReference type="NCBI Taxonomy" id="293559"/>
    <lineage>
        <taxon>Eukaryota</taxon>
        <taxon>Fungi</taxon>
        <taxon>Dikarya</taxon>
        <taxon>Ascomycota</taxon>
        <taxon>Pezizomycotina</taxon>
        <taxon>Eurotiomycetes</taxon>
        <taxon>Eurotiomycetidae</taxon>
        <taxon>Eurotiales</taxon>
        <taxon>Aspergillaceae</taxon>
        <taxon>Penicillium</taxon>
    </lineage>
</organism>
<protein>
    <submittedName>
        <fullName evidence="2">Uncharacterized protein</fullName>
    </submittedName>
</protein>
<dbReference type="EMBL" id="JAPZBT010000006">
    <property type="protein sequence ID" value="KAJ5355932.1"/>
    <property type="molecule type" value="Genomic_DNA"/>
</dbReference>
<comment type="caution">
    <text evidence="2">The sequence shown here is derived from an EMBL/GenBank/DDBJ whole genome shotgun (WGS) entry which is preliminary data.</text>
</comment>
<reference evidence="2" key="2">
    <citation type="journal article" date="2023" name="IMA Fungus">
        <title>Comparative genomic study of the Penicillium genus elucidates a diverse pangenome and 15 lateral gene transfer events.</title>
        <authorList>
            <person name="Petersen C."/>
            <person name="Sorensen T."/>
            <person name="Nielsen M.R."/>
            <person name="Sondergaard T.E."/>
            <person name="Sorensen J.L."/>
            <person name="Fitzpatrick D.A."/>
            <person name="Frisvad J.C."/>
            <person name="Nielsen K.L."/>
        </authorList>
    </citation>
    <scope>NUCLEOTIDE SEQUENCE</scope>
    <source>
        <strain evidence="2">IBT 3081</strain>
    </source>
</reference>
<feature type="region of interest" description="Disordered" evidence="1">
    <location>
        <begin position="1"/>
        <end position="40"/>
    </location>
</feature>
<reference evidence="2" key="1">
    <citation type="submission" date="2022-12" db="EMBL/GenBank/DDBJ databases">
        <authorList>
            <person name="Petersen C."/>
        </authorList>
    </citation>
    <scope>NUCLEOTIDE SEQUENCE</scope>
    <source>
        <strain evidence="2">IBT 3081</strain>
    </source>
</reference>
<dbReference type="OrthoDB" id="4261517at2759"/>
<evidence type="ECO:0000313" key="2">
    <source>
        <dbReference type="EMBL" id="KAJ5355932.1"/>
    </source>
</evidence>
<feature type="compositionally biased region" description="Polar residues" evidence="1">
    <location>
        <begin position="60"/>
        <end position="80"/>
    </location>
</feature>
<evidence type="ECO:0000313" key="3">
    <source>
        <dbReference type="Proteomes" id="UP001147752"/>
    </source>
</evidence>
<evidence type="ECO:0000256" key="1">
    <source>
        <dbReference type="SAM" id="MobiDB-lite"/>
    </source>
</evidence>
<feature type="region of interest" description="Disordered" evidence="1">
    <location>
        <begin position="56"/>
        <end position="87"/>
    </location>
</feature>
<feature type="compositionally biased region" description="Polar residues" evidence="1">
    <location>
        <begin position="1"/>
        <end position="13"/>
    </location>
</feature>
<gene>
    <name evidence="2" type="ORF">N7517_010541</name>
</gene>
<proteinExistence type="predicted"/>